<dbReference type="CDD" id="cd06948">
    <property type="entry name" value="NR_LBD_COUP-TF"/>
    <property type="match status" value="1"/>
</dbReference>
<dbReference type="STRING" id="144512.A0A0V0TI79"/>
<evidence type="ECO:0000256" key="6">
    <source>
        <dbReference type="ARBA" id="ARBA00023125"/>
    </source>
</evidence>
<evidence type="ECO:0000256" key="1">
    <source>
        <dbReference type="ARBA" id="ARBA00004123"/>
    </source>
</evidence>
<keyword evidence="15" id="KW-1185">Reference proteome</keyword>
<dbReference type="InterPro" id="IPR000536">
    <property type="entry name" value="Nucl_hrmn_rcpt_lig-bd"/>
</dbReference>
<dbReference type="GO" id="GO:0043565">
    <property type="term" value="F:sequence-specific DNA binding"/>
    <property type="evidence" value="ECO:0007669"/>
    <property type="project" value="InterPro"/>
</dbReference>
<dbReference type="InterPro" id="IPR001723">
    <property type="entry name" value="Nuclear_hrmn_rcpt"/>
</dbReference>
<dbReference type="SMART" id="SM00430">
    <property type="entry name" value="HOLI"/>
    <property type="match status" value="1"/>
</dbReference>
<keyword evidence="2 10" id="KW-0479">Metal-binding</keyword>
<dbReference type="FunFam" id="3.30.50.10:FF:000006">
    <property type="entry name" value="Nuclear receptor subfamily 5 group A member"/>
    <property type="match status" value="1"/>
</dbReference>
<dbReference type="Gene3D" id="3.30.50.10">
    <property type="entry name" value="Erythroid Transcription Factor GATA-1, subunit A"/>
    <property type="match status" value="1"/>
</dbReference>
<dbReference type="EMBL" id="JYDJ01000256">
    <property type="protein sequence ID" value="KRX38746.1"/>
    <property type="molecule type" value="Genomic_DNA"/>
</dbReference>
<sequence length="566" mass="61940">MVSWLQANSNSSARPRPVFSSDQVQFLDPTSPSMLLWSTMDNAHSITKSNHQADSEDPVSTSSSWTSLDLPSLSVKEVATSSTDATPRQTCVRKAAINLRVSSASSNSSTASSEGNVDGNRSGGTKILLNPPKADLLERMSSLGSQSPATPTSSVASTGDVLSAALADCTELKLSPTTSAEKQSSQFIECVVCHDKSSGKHYGQFTCEGCKSFFKRSVRRNLTYTCRGNKNCSIDVHHRNQCQYCRLKKCVKMGMRKEVGNHNAHSSVSTFEVQCSILSYHWHENLRLSSAFASAETVQRGRIATNLNPYVNAVAFVSGDSIAGNHAYLSNFVTLLLRAEPYPISRFGAGVLQSAGNIVGIDNLCELAARLLFSAVEWARNIPFFPELLVTDQVALLRMAWSELFVLNAAQAGMPLHVAPLLAAAGLQTSLMAAERVVLFMDHIRIFQDQIEKLKMLQVDSAEYSCIKAIVLFTTDACGLSEVGRINLLQEKAQCALEEYCKAQYPTQLNRFGKLLLRLPSLRSISSSVIEQLFFVRLVGKTPIETLIRDMLLSGNNLIWPYMQLG</sequence>
<dbReference type="PRINTS" id="PR01282">
    <property type="entry name" value="COUPTNFACTOR"/>
</dbReference>
<dbReference type="Proteomes" id="UP000055048">
    <property type="component" value="Unassembled WGS sequence"/>
</dbReference>
<evidence type="ECO:0000256" key="5">
    <source>
        <dbReference type="ARBA" id="ARBA00023015"/>
    </source>
</evidence>
<dbReference type="Gene3D" id="1.10.565.10">
    <property type="entry name" value="Retinoid X Receptor"/>
    <property type="match status" value="1"/>
</dbReference>
<protein>
    <submittedName>
        <fullName evidence="14">Nuclear receptor subfamily 2 group F member 1-A</fullName>
    </submittedName>
</protein>
<dbReference type="Pfam" id="PF00104">
    <property type="entry name" value="Hormone_recep"/>
    <property type="match status" value="1"/>
</dbReference>
<keyword evidence="7 10" id="KW-0804">Transcription</keyword>
<dbReference type="InterPro" id="IPR050274">
    <property type="entry name" value="Nuclear_hormone_rcpt_NR2"/>
</dbReference>
<comment type="similarity">
    <text evidence="10">Belongs to the nuclear hormone receptor family.</text>
</comment>
<evidence type="ECO:0000256" key="10">
    <source>
        <dbReference type="RuleBase" id="RU004334"/>
    </source>
</evidence>
<evidence type="ECO:0000256" key="2">
    <source>
        <dbReference type="ARBA" id="ARBA00022723"/>
    </source>
</evidence>
<dbReference type="InterPro" id="IPR013088">
    <property type="entry name" value="Znf_NHR/GATA"/>
</dbReference>
<keyword evidence="6 10" id="KW-0238">DNA-binding</keyword>
<evidence type="ECO:0000256" key="8">
    <source>
        <dbReference type="ARBA" id="ARBA00023170"/>
    </source>
</evidence>
<dbReference type="PANTHER" id="PTHR24083">
    <property type="entry name" value="NUCLEAR HORMONE RECEPTOR"/>
    <property type="match status" value="1"/>
</dbReference>
<dbReference type="PROSITE" id="PS00031">
    <property type="entry name" value="NUCLEAR_REC_DBD_1"/>
    <property type="match status" value="1"/>
</dbReference>
<feature type="domain" description="NR LBD" evidence="13">
    <location>
        <begin position="328"/>
        <end position="555"/>
    </location>
</feature>
<dbReference type="PRINTS" id="PR00047">
    <property type="entry name" value="STROIDFINGER"/>
</dbReference>
<evidence type="ECO:0000259" key="12">
    <source>
        <dbReference type="PROSITE" id="PS51030"/>
    </source>
</evidence>
<dbReference type="SUPFAM" id="SSF48508">
    <property type="entry name" value="Nuclear receptor ligand-binding domain"/>
    <property type="match status" value="1"/>
</dbReference>
<evidence type="ECO:0000256" key="9">
    <source>
        <dbReference type="ARBA" id="ARBA00023242"/>
    </source>
</evidence>
<dbReference type="FunFam" id="1.10.565.10:FF:000003">
    <property type="entry name" value="Coup transcription factor 2 isoform 1"/>
    <property type="match status" value="1"/>
</dbReference>
<accession>A0A0V0TI79</accession>
<evidence type="ECO:0000256" key="4">
    <source>
        <dbReference type="ARBA" id="ARBA00022833"/>
    </source>
</evidence>
<dbReference type="GO" id="GO:0003700">
    <property type="term" value="F:DNA-binding transcription factor activity"/>
    <property type="evidence" value="ECO:0007669"/>
    <property type="project" value="InterPro"/>
</dbReference>
<dbReference type="GO" id="GO:0005634">
    <property type="term" value="C:nucleus"/>
    <property type="evidence" value="ECO:0007669"/>
    <property type="project" value="UniProtKB-SubCell"/>
</dbReference>
<dbReference type="GO" id="GO:0008270">
    <property type="term" value="F:zinc ion binding"/>
    <property type="evidence" value="ECO:0007669"/>
    <property type="project" value="UniProtKB-KW"/>
</dbReference>
<keyword evidence="5 10" id="KW-0805">Transcription regulation</keyword>
<dbReference type="AlphaFoldDB" id="A0A0V0TI79"/>
<dbReference type="InterPro" id="IPR001628">
    <property type="entry name" value="Znf_hrmn_rcpt"/>
</dbReference>
<dbReference type="SUPFAM" id="SSF57716">
    <property type="entry name" value="Glucocorticoid receptor-like (DNA-binding domain)"/>
    <property type="match status" value="1"/>
</dbReference>
<reference evidence="14 15" key="1">
    <citation type="submission" date="2015-01" db="EMBL/GenBank/DDBJ databases">
        <title>Evolution of Trichinella species and genotypes.</title>
        <authorList>
            <person name="Korhonen P.K."/>
            <person name="Edoardo P."/>
            <person name="Giuseppe L.R."/>
            <person name="Gasser R.B."/>
        </authorList>
    </citation>
    <scope>NUCLEOTIDE SEQUENCE [LARGE SCALE GENOMIC DNA]</scope>
    <source>
        <strain evidence="14">ISS417</strain>
    </source>
</reference>
<keyword evidence="4 10" id="KW-0862">Zinc</keyword>
<gene>
    <name evidence="14" type="primary">nr2f1a</name>
    <name evidence="14" type="ORF">T05_13771</name>
</gene>
<evidence type="ECO:0000256" key="7">
    <source>
        <dbReference type="ARBA" id="ARBA00023163"/>
    </source>
</evidence>
<dbReference type="PROSITE" id="PS51843">
    <property type="entry name" value="NR_LBD"/>
    <property type="match status" value="1"/>
</dbReference>
<evidence type="ECO:0000256" key="3">
    <source>
        <dbReference type="ARBA" id="ARBA00022771"/>
    </source>
</evidence>
<evidence type="ECO:0000313" key="15">
    <source>
        <dbReference type="Proteomes" id="UP000055048"/>
    </source>
</evidence>
<organism evidence="14 15">
    <name type="scientific">Trichinella murrelli</name>
    <dbReference type="NCBI Taxonomy" id="144512"/>
    <lineage>
        <taxon>Eukaryota</taxon>
        <taxon>Metazoa</taxon>
        <taxon>Ecdysozoa</taxon>
        <taxon>Nematoda</taxon>
        <taxon>Enoplea</taxon>
        <taxon>Dorylaimia</taxon>
        <taxon>Trichinellida</taxon>
        <taxon>Trichinellidae</taxon>
        <taxon>Trichinella</taxon>
    </lineage>
</organism>
<keyword evidence="9 10" id="KW-0539">Nucleus</keyword>
<dbReference type="GO" id="GO:0006357">
    <property type="term" value="P:regulation of transcription by RNA polymerase II"/>
    <property type="evidence" value="ECO:0007669"/>
    <property type="project" value="UniProtKB-ARBA"/>
</dbReference>
<proteinExistence type="inferred from homology"/>
<keyword evidence="3 10" id="KW-0863">Zinc-finger</keyword>
<name>A0A0V0TI79_9BILA</name>
<evidence type="ECO:0000313" key="14">
    <source>
        <dbReference type="EMBL" id="KRX38746.1"/>
    </source>
</evidence>
<feature type="domain" description="Nuclear receptor" evidence="12">
    <location>
        <begin position="187"/>
        <end position="262"/>
    </location>
</feature>
<dbReference type="OrthoDB" id="5771769at2759"/>
<comment type="caution">
    <text evidence="14">The sequence shown here is derived from an EMBL/GenBank/DDBJ whole genome shotgun (WGS) entry which is preliminary data.</text>
</comment>
<feature type="compositionally biased region" description="Low complexity" evidence="11">
    <location>
        <begin position="103"/>
        <end position="113"/>
    </location>
</feature>
<dbReference type="Pfam" id="PF00105">
    <property type="entry name" value="zf-C4"/>
    <property type="match status" value="1"/>
</dbReference>
<dbReference type="CDD" id="cd06958">
    <property type="entry name" value="NR_DBD_COUP_TF"/>
    <property type="match status" value="1"/>
</dbReference>
<evidence type="ECO:0000256" key="11">
    <source>
        <dbReference type="SAM" id="MobiDB-lite"/>
    </source>
</evidence>
<dbReference type="PRINTS" id="PR00398">
    <property type="entry name" value="STRDHORMONER"/>
</dbReference>
<comment type="subcellular location">
    <subcellularLocation>
        <location evidence="1 10">Nucleus</location>
    </subcellularLocation>
</comment>
<keyword evidence="8 10" id="KW-0675">Receptor</keyword>
<feature type="region of interest" description="Disordered" evidence="11">
    <location>
        <begin position="103"/>
        <end position="127"/>
    </location>
</feature>
<evidence type="ECO:0000259" key="13">
    <source>
        <dbReference type="PROSITE" id="PS51843"/>
    </source>
</evidence>
<dbReference type="PROSITE" id="PS51030">
    <property type="entry name" value="NUCLEAR_REC_DBD_2"/>
    <property type="match status" value="1"/>
</dbReference>
<dbReference type="SMART" id="SM00399">
    <property type="entry name" value="ZnF_C4"/>
    <property type="match status" value="1"/>
</dbReference>
<dbReference type="InterPro" id="IPR035500">
    <property type="entry name" value="NHR-like_dom_sf"/>
</dbReference>